<feature type="coiled-coil region" evidence="1">
    <location>
        <begin position="545"/>
        <end position="630"/>
    </location>
</feature>
<dbReference type="EMBL" id="JAJAPW010000001">
    <property type="protein sequence ID" value="MCB4797504.1"/>
    <property type="molecule type" value="Genomic_DNA"/>
</dbReference>
<protein>
    <submittedName>
        <fullName evidence="3">DUF349 domain-containing protein</fullName>
    </submittedName>
</protein>
<sequence length="638" mass="75500">MSDEKNTSQSEELENTNSNEISSETNPNNEQEATNETSEHDDVLNEIEESNAEDAEDEGNKDRHTIEVKAYDTMSLEALAIELEKLVKNEKTQAIRSHVNSINTEFKSKFEALLEEKKEEFLNDGGNEIDFYYSSPVHKRFKTAYKEYRQKLNEHYQNIEKNLKQNLAQKLEIIEELKGLINVEENINNTYKHFKELQERWRNTGPIPRDKYNNAWNSYHHQVEIFYDFLHLNRDLRDLDFKHNLEKKLLIIERAEELAKKDDVLTAFRELQELHKMWKEELGPVAKEYREDIWERFKAATKTINDKRQIYYKEIDKVYEKNLEKKLEIIESINTIHQQQITSHGAWQKKIKEIEALREAFFNAGKVPLKVNEETWAKFKEAVRTFNRKKNAYYKGLKKEQYSNLQKKLDLVQIAEDNKDSDDFEVTTPLMKKIQSDWKKIGHVPRKDSDKIWKRFKAACNFYFDKLHATKNAANKEFVEAYNKKNAFLSTLKDIKLSGTKDEKIATIKEKIAEWQTIGRVPNDKRYIEGKFQKTIDELLSGLDMEKNEVEMIKFENKLDTLSAASDDNRDLDNERAFIRKKIDEVKAQINQLENNLQFFTNVDDDNPLVKEVKNNIKAHKESLNLWKTKLSKIKELY</sequence>
<dbReference type="RefSeq" id="WP_226540187.1">
    <property type="nucleotide sequence ID" value="NZ_JAJAPW010000001.1"/>
</dbReference>
<dbReference type="Pfam" id="PF03993">
    <property type="entry name" value="DUF349"/>
    <property type="match status" value="5"/>
</dbReference>
<gene>
    <name evidence="3" type="ORF">LG649_01520</name>
</gene>
<feature type="compositionally biased region" description="Low complexity" evidence="2">
    <location>
        <begin position="7"/>
        <end position="30"/>
    </location>
</feature>
<reference evidence="3" key="1">
    <citation type="submission" date="2021-10" db="EMBL/GenBank/DDBJ databases">
        <title>Tamlana sargassums sp. nov., and Tamlana laminarinivorans sp. nov., two new bacteria isolated from the brown alga.</title>
        <authorList>
            <person name="Li J."/>
        </authorList>
    </citation>
    <scope>NUCLEOTIDE SEQUENCE</scope>
    <source>
        <strain evidence="3">PT2-4</strain>
    </source>
</reference>
<keyword evidence="1" id="KW-0175">Coiled coil</keyword>
<evidence type="ECO:0000313" key="4">
    <source>
        <dbReference type="Proteomes" id="UP001139199"/>
    </source>
</evidence>
<proteinExistence type="predicted"/>
<feature type="compositionally biased region" description="Acidic residues" evidence="2">
    <location>
        <begin position="44"/>
        <end position="57"/>
    </location>
</feature>
<evidence type="ECO:0000256" key="2">
    <source>
        <dbReference type="SAM" id="MobiDB-lite"/>
    </source>
</evidence>
<keyword evidence="4" id="KW-1185">Reference proteome</keyword>
<name>A0A9X1L2F0_9FLAO</name>
<comment type="caution">
    <text evidence="3">The sequence shown here is derived from an EMBL/GenBank/DDBJ whole genome shotgun (WGS) entry which is preliminary data.</text>
</comment>
<feature type="region of interest" description="Disordered" evidence="2">
    <location>
        <begin position="1"/>
        <end position="63"/>
    </location>
</feature>
<accession>A0A9X1L2F0</accession>
<dbReference type="Proteomes" id="UP001139199">
    <property type="component" value="Unassembled WGS sequence"/>
</dbReference>
<evidence type="ECO:0000313" key="3">
    <source>
        <dbReference type="EMBL" id="MCB4797504.1"/>
    </source>
</evidence>
<feature type="coiled-coil region" evidence="1">
    <location>
        <begin position="145"/>
        <end position="200"/>
    </location>
</feature>
<evidence type="ECO:0000256" key="1">
    <source>
        <dbReference type="SAM" id="Coils"/>
    </source>
</evidence>
<organism evidence="3 4">
    <name type="scientific">Neotamlana laminarinivorans</name>
    <dbReference type="NCBI Taxonomy" id="2883124"/>
    <lineage>
        <taxon>Bacteria</taxon>
        <taxon>Pseudomonadati</taxon>
        <taxon>Bacteroidota</taxon>
        <taxon>Flavobacteriia</taxon>
        <taxon>Flavobacteriales</taxon>
        <taxon>Flavobacteriaceae</taxon>
        <taxon>Neotamlana</taxon>
    </lineage>
</organism>
<dbReference type="AlphaFoldDB" id="A0A9X1L2F0"/>
<dbReference type="InterPro" id="IPR007139">
    <property type="entry name" value="DUF349"/>
</dbReference>